<dbReference type="Proteomes" id="UP000324748">
    <property type="component" value="Unassembled WGS sequence"/>
</dbReference>
<evidence type="ECO:0000313" key="5">
    <source>
        <dbReference type="Proteomes" id="UP000325313"/>
    </source>
</evidence>
<dbReference type="EMBL" id="VSWC01000080">
    <property type="protein sequence ID" value="KAA1092544.1"/>
    <property type="molecule type" value="Genomic_DNA"/>
</dbReference>
<dbReference type="Proteomes" id="UP000325313">
    <property type="component" value="Unassembled WGS sequence"/>
</dbReference>
<name>A0A5B0NVK6_PUCGR</name>
<keyword evidence="4" id="KW-1185">Reference proteome</keyword>
<comment type="caution">
    <text evidence="2">The sequence shown here is derived from an EMBL/GenBank/DDBJ whole genome shotgun (WGS) entry which is preliminary data.</text>
</comment>
<reference evidence="4 5" key="1">
    <citation type="submission" date="2019-05" db="EMBL/GenBank/DDBJ databases">
        <title>Emergence of the Ug99 lineage of the wheat stem rust pathogen through somatic hybridization.</title>
        <authorList>
            <person name="Li F."/>
            <person name="Upadhyaya N.M."/>
            <person name="Sperschneider J."/>
            <person name="Matny O."/>
            <person name="Nguyen-Phuc H."/>
            <person name="Mago R."/>
            <person name="Raley C."/>
            <person name="Miller M.E."/>
            <person name="Silverstein K.A.T."/>
            <person name="Henningsen E."/>
            <person name="Hirsch C.D."/>
            <person name="Visser B."/>
            <person name="Pretorius Z.A."/>
            <person name="Steffenson B.J."/>
            <person name="Schwessinger B."/>
            <person name="Dodds P.N."/>
            <person name="Figueroa M."/>
        </authorList>
    </citation>
    <scope>NUCLEOTIDE SEQUENCE [LARGE SCALE GENOMIC DNA]</scope>
    <source>
        <strain evidence="2">21-0</strain>
        <strain evidence="3 5">Ug99</strain>
    </source>
</reference>
<protein>
    <submittedName>
        <fullName evidence="2">Uncharacterized protein</fullName>
    </submittedName>
</protein>
<feature type="region of interest" description="Disordered" evidence="1">
    <location>
        <begin position="66"/>
        <end position="94"/>
    </location>
</feature>
<evidence type="ECO:0000256" key="1">
    <source>
        <dbReference type="SAM" id="MobiDB-lite"/>
    </source>
</evidence>
<accession>A0A5B0NVK6</accession>
<evidence type="ECO:0000313" key="4">
    <source>
        <dbReference type="Proteomes" id="UP000324748"/>
    </source>
</evidence>
<sequence>MLQPAGCGRGLVTAVLCMTEYEADPVVASGVKGHCSPGVDPAPSLVQPIPKSLDYNPVIRKNNTHFEASSSKLPLQQERTNLSESNPNQSLASY</sequence>
<proteinExistence type="predicted"/>
<evidence type="ECO:0000313" key="3">
    <source>
        <dbReference type="EMBL" id="KAA1093648.1"/>
    </source>
</evidence>
<dbReference type="AlphaFoldDB" id="A0A5B0NVK6"/>
<organism evidence="2 4">
    <name type="scientific">Puccinia graminis f. sp. tritici</name>
    <dbReference type="NCBI Taxonomy" id="56615"/>
    <lineage>
        <taxon>Eukaryota</taxon>
        <taxon>Fungi</taxon>
        <taxon>Dikarya</taxon>
        <taxon>Basidiomycota</taxon>
        <taxon>Pucciniomycotina</taxon>
        <taxon>Pucciniomycetes</taxon>
        <taxon>Pucciniales</taxon>
        <taxon>Pucciniaceae</taxon>
        <taxon>Puccinia</taxon>
    </lineage>
</organism>
<gene>
    <name evidence="2" type="ORF">PGT21_006744</name>
    <name evidence="3" type="ORF">PGTUg99_015332</name>
</gene>
<evidence type="ECO:0000313" key="2">
    <source>
        <dbReference type="EMBL" id="KAA1092544.1"/>
    </source>
</evidence>
<dbReference type="EMBL" id="VDEP01000373">
    <property type="protein sequence ID" value="KAA1093648.1"/>
    <property type="molecule type" value="Genomic_DNA"/>
</dbReference>